<comment type="caution">
    <text evidence="2">The sequence shown here is derived from an EMBL/GenBank/DDBJ whole genome shotgun (WGS) entry which is preliminary data.</text>
</comment>
<feature type="transmembrane region" description="Helical" evidence="1">
    <location>
        <begin position="6"/>
        <end position="24"/>
    </location>
</feature>
<gene>
    <name evidence="2" type="ORF">DIZ78_03445</name>
</gene>
<keyword evidence="1" id="KW-1133">Transmembrane helix</keyword>
<feature type="transmembrane region" description="Helical" evidence="1">
    <location>
        <begin position="135"/>
        <end position="157"/>
    </location>
</feature>
<sequence>MQFSTLPILIVVIFGFLWFLNRRIHRLGGINASQRNWLVVLLLILLIWGGYVGYQSSEVFFATEDFLDLLPGYWLPYVPVVVTITLTLLIAPLRFGLRKLVDETPRHWLTGIHCLRVLALGTLIKASMGVFPEKFAWFVGGADLLFGLSAIAVTLLVHRGRLTDGFLLVWHLIGALVIVAPVAGLMHVFMQEALFSKLFAFPMVLAPALVVPTFVMLNLLVTWRLLEKRMQRG</sequence>
<keyword evidence="3" id="KW-1185">Reference proteome</keyword>
<evidence type="ECO:0000313" key="3">
    <source>
        <dbReference type="Proteomes" id="UP000254771"/>
    </source>
</evidence>
<feature type="transmembrane region" description="Helical" evidence="1">
    <location>
        <begin position="201"/>
        <end position="226"/>
    </location>
</feature>
<keyword evidence="1" id="KW-0812">Transmembrane</keyword>
<dbReference type="AlphaFoldDB" id="A0A370DSV2"/>
<protein>
    <submittedName>
        <fullName evidence="2">Uncharacterized protein</fullName>
    </submittedName>
</protein>
<dbReference type="Proteomes" id="UP000254771">
    <property type="component" value="Unassembled WGS sequence"/>
</dbReference>
<evidence type="ECO:0000313" key="2">
    <source>
        <dbReference type="EMBL" id="RDH87631.1"/>
    </source>
</evidence>
<dbReference type="EMBL" id="QFXE01000005">
    <property type="protein sequence ID" value="RDH87631.1"/>
    <property type="molecule type" value="Genomic_DNA"/>
</dbReference>
<name>A0A370DSV2_9GAMM</name>
<evidence type="ECO:0000256" key="1">
    <source>
        <dbReference type="SAM" id="Phobius"/>
    </source>
</evidence>
<organism evidence="2 3">
    <name type="scientific">endosymbiont of Escarpia spicata</name>
    <dbReference type="NCBI Taxonomy" id="2200908"/>
    <lineage>
        <taxon>Bacteria</taxon>
        <taxon>Pseudomonadati</taxon>
        <taxon>Pseudomonadota</taxon>
        <taxon>Gammaproteobacteria</taxon>
        <taxon>sulfur-oxidizing symbionts</taxon>
    </lineage>
</organism>
<feature type="transmembrane region" description="Helical" evidence="1">
    <location>
        <begin position="169"/>
        <end position="189"/>
    </location>
</feature>
<feature type="transmembrane region" description="Helical" evidence="1">
    <location>
        <begin position="108"/>
        <end position="129"/>
    </location>
</feature>
<feature type="transmembrane region" description="Helical" evidence="1">
    <location>
        <begin position="36"/>
        <end position="54"/>
    </location>
</feature>
<feature type="transmembrane region" description="Helical" evidence="1">
    <location>
        <begin position="74"/>
        <end position="96"/>
    </location>
</feature>
<reference evidence="2 3" key="1">
    <citation type="journal article" date="2018" name="ISME J.">
        <title>Endosymbiont genomes yield clues of tubeworm success.</title>
        <authorList>
            <person name="Li Y."/>
            <person name="Liles M.R."/>
            <person name="Halanych K.M."/>
        </authorList>
    </citation>
    <scope>NUCLEOTIDE SEQUENCE [LARGE SCALE GENOMIC DNA]</scope>
    <source>
        <strain evidence="2">A1462</strain>
    </source>
</reference>
<proteinExistence type="predicted"/>
<keyword evidence="1" id="KW-0472">Membrane</keyword>
<accession>A0A370DSV2</accession>